<dbReference type="EMBL" id="SMFY01000001">
    <property type="protein sequence ID" value="TCK31453.1"/>
    <property type="molecule type" value="Genomic_DNA"/>
</dbReference>
<sequence length="265" mass="26430">MPLLPVLANVFAAVPAALRFLSRLPVRLPSEPQEDGPPDLDRLGPALPLAGAVLGLIAASVLVVAHGVGLGDFLAATLAVAVLVAISGALHEDGLADVADALGGMNVARRLEIMKDSRVGAFGVCALILAFSLRIGALAGLLAIAPLAAAAGLIAAVSVSRLAGLWMLAALPFARADGLARSAGVPGAASRRLALGVALIVAIVLVVPLIGLVGLVGAALFGLLAFLLVVRLARAQFGGQTGDVAGAATLLVEIAFLIGLLIFAR</sequence>
<evidence type="ECO:0000256" key="2">
    <source>
        <dbReference type="ARBA" id="ARBA00004651"/>
    </source>
</evidence>
<dbReference type="PANTHER" id="PTHR34148">
    <property type="entry name" value="ADENOSYLCOBINAMIDE-GDP RIBAZOLETRANSFERASE"/>
    <property type="match status" value="1"/>
</dbReference>
<evidence type="ECO:0000256" key="19">
    <source>
        <dbReference type="HAMAP-Rule" id="MF_00719"/>
    </source>
</evidence>
<keyword evidence="21" id="KW-1185">Reference proteome</keyword>
<organism evidence="20 21">
    <name type="scientific">Ancylobacter aquaticus</name>
    <dbReference type="NCBI Taxonomy" id="100"/>
    <lineage>
        <taxon>Bacteria</taxon>
        <taxon>Pseudomonadati</taxon>
        <taxon>Pseudomonadota</taxon>
        <taxon>Alphaproteobacteria</taxon>
        <taxon>Hyphomicrobiales</taxon>
        <taxon>Xanthobacteraceae</taxon>
        <taxon>Ancylobacter</taxon>
    </lineage>
</organism>
<keyword evidence="8 19" id="KW-0169">Cobalamin biosynthesis</keyword>
<comment type="catalytic activity">
    <reaction evidence="18 19">
        <text>alpha-ribazole 5'-phosphate + adenosylcob(III)inamide-GDP = adenosylcob(III)alamin 5'-phosphate + GMP + H(+)</text>
        <dbReference type="Rhea" id="RHEA:23560"/>
        <dbReference type="ChEBI" id="CHEBI:15378"/>
        <dbReference type="ChEBI" id="CHEBI:57918"/>
        <dbReference type="ChEBI" id="CHEBI:58115"/>
        <dbReference type="ChEBI" id="CHEBI:60487"/>
        <dbReference type="ChEBI" id="CHEBI:60493"/>
        <dbReference type="EC" id="2.7.8.26"/>
    </reaction>
</comment>
<protein>
    <recommendedName>
        <fullName evidence="6 19">Adenosylcobinamide-GDP ribazoletransferase</fullName>
        <ecNumber evidence="5 19">2.7.8.26</ecNumber>
    </recommendedName>
    <alternativeName>
        <fullName evidence="16 19">Cobalamin synthase</fullName>
    </alternativeName>
    <alternativeName>
        <fullName evidence="15 19">Cobalamin-5'-phosphate synthase</fullName>
    </alternativeName>
</protein>
<comment type="caution">
    <text evidence="20">The sequence shown here is derived from an EMBL/GenBank/DDBJ whole genome shotgun (WGS) entry which is preliminary data.</text>
</comment>
<dbReference type="GO" id="GO:0051073">
    <property type="term" value="F:adenosylcobinamide-GDP ribazoletransferase activity"/>
    <property type="evidence" value="ECO:0007669"/>
    <property type="project" value="UniProtKB-UniRule"/>
</dbReference>
<evidence type="ECO:0000256" key="9">
    <source>
        <dbReference type="ARBA" id="ARBA00022679"/>
    </source>
</evidence>
<name>A0A4R1IAY1_ANCAQ</name>
<evidence type="ECO:0000256" key="16">
    <source>
        <dbReference type="ARBA" id="ARBA00032853"/>
    </source>
</evidence>
<keyword evidence="13 19" id="KW-0472">Membrane</keyword>
<comment type="function">
    <text evidence="14 19">Joins adenosylcobinamide-GDP and alpha-ribazole to generate adenosylcobalamin (Ado-cobalamin). Also synthesizes adenosylcobalamin 5'-phosphate from adenosylcobinamide-GDP and alpha-ribazole 5'-phosphate.</text>
</comment>
<evidence type="ECO:0000256" key="6">
    <source>
        <dbReference type="ARBA" id="ARBA00015850"/>
    </source>
</evidence>
<feature type="transmembrane region" description="Helical" evidence="19">
    <location>
        <begin position="244"/>
        <end position="264"/>
    </location>
</feature>
<dbReference type="InterPro" id="IPR003805">
    <property type="entry name" value="CobS"/>
</dbReference>
<gene>
    <name evidence="19" type="primary">cobS</name>
    <name evidence="20" type="ORF">EV667_1562</name>
</gene>
<feature type="transmembrane region" description="Helical" evidence="19">
    <location>
        <begin position="119"/>
        <end position="144"/>
    </location>
</feature>
<comment type="subcellular location">
    <subcellularLocation>
        <location evidence="2 19">Cell membrane</location>
        <topology evidence="2 19">Multi-pass membrane protein</topology>
    </subcellularLocation>
</comment>
<dbReference type="GO" id="GO:0008818">
    <property type="term" value="F:cobalamin 5'-phosphate synthase activity"/>
    <property type="evidence" value="ECO:0007669"/>
    <property type="project" value="UniProtKB-UniRule"/>
</dbReference>
<dbReference type="GO" id="GO:0009236">
    <property type="term" value="P:cobalamin biosynthetic process"/>
    <property type="evidence" value="ECO:0007669"/>
    <property type="project" value="UniProtKB-UniRule"/>
</dbReference>
<dbReference type="OrthoDB" id="9794626at2"/>
<dbReference type="EC" id="2.7.8.26" evidence="5 19"/>
<keyword evidence="11 19" id="KW-0460">Magnesium</keyword>
<comment type="similarity">
    <text evidence="4 19">Belongs to the CobS family.</text>
</comment>
<feature type="transmembrane region" description="Helical" evidence="19">
    <location>
        <begin position="193"/>
        <end position="224"/>
    </location>
</feature>
<dbReference type="GO" id="GO:0005886">
    <property type="term" value="C:plasma membrane"/>
    <property type="evidence" value="ECO:0007669"/>
    <property type="project" value="UniProtKB-SubCell"/>
</dbReference>
<comment type="catalytic activity">
    <reaction evidence="17 19">
        <text>alpha-ribazole + adenosylcob(III)inamide-GDP = adenosylcob(III)alamin + GMP + H(+)</text>
        <dbReference type="Rhea" id="RHEA:16049"/>
        <dbReference type="ChEBI" id="CHEBI:10329"/>
        <dbReference type="ChEBI" id="CHEBI:15378"/>
        <dbReference type="ChEBI" id="CHEBI:18408"/>
        <dbReference type="ChEBI" id="CHEBI:58115"/>
        <dbReference type="ChEBI" id="CHEBI:60487"/>
        <dbReference type="EC" id="2.7.8.26"/>
    </reaction>
</comment>
<evidence type="ECO:0000313" key="21">
    <source>
        <dbReference type="Proteomes" id="UP000295030"/>
    </source>
</evidence>
<comment type="cofactor">
    <cofactor evidence="1 19">
        <name>Mg(2+)</name>
        <dbReference type="ChEBI" id="CHEBI:18420"/>
    </cofactor>
</comment>
<evidence type="ECO:0000256" key="8">
    <source>
        <dbReference type="ARBA" id="ARBA00022573"/>
    </source>
</evidence>
<accession>A0A4R1IAY1</accession>
<evidence type="ECO:0000256" key="1">
    <source>
        <dbReference type="ARBA" id="ARBA00001946"/>
    </source>
</evidence>
<evidence type="ECO:0000313" key="20">
    <source>
        <dbReference type="EMBL" id="TCK31453.1"/>
    </source>
</evidence>
<comment type="pathway">
    <text evidence="3 19">Cofactor biosynthesis; adenosylcobalamin biosynthesis; adenosylcobalamin from cob(II)yrinate a,c-diamide: step 7/7.</text>
</comment>
<evidence type="ECO:0000256" key="5">
    <source>
        <dbReference type="ARBA" id="ARBA00013200"/>
    </source>
</evidence>
<feature type="transmembrane region" description="Helical" evidence="19">
    <location>
        <begin position="150"/>
        <end position="173"/>
    </location>
</feature>
<evidence type="ECO:0000256" key="3">
    <source>
        <dbReference type="ARBA" id="ARBA00004663"/>
    </source>
</evidence>
<evidence type="ECO:0000256" key="17">
    <source>
        <dbReference type="ARBA" id="ARBA00048623"/>
    </source>
</evidence>
<dbReference type="RefSeq" id="WP_131834671.1">
    <property type="nucleotide sequence ID" value="NZ_SMFY01000001.1"/>
</dbReference>
<evidence type="ECO:0000256" key="18">
    <source>
        <dbReference type="ARBA" id="ARBA00049504"/>
    </source>
</evidence>
<keyword evidence="9 19" id="KW-0808">Transferase</keyword>
<reference evidence="20 21" key="1">
    <citation type="submission" date="2019-03" db="EMBL/GenBank/DDBJ databases">
        <title>Genomic Encyclopedia of Type Strains, Phase IV (KMG-IV): sequencing the most valuable type-strain genomes for metagenomic binning, comparative biology and taxonomic classification.</title>
        <authorList>
            <person name="Goeker M."/>
        </authorList>
    </citation>
    <scope>NUCLEOTIDE SEQUENCE [LARGE SCALE GENOMIC DNA]</scope>
    <source>
        <strain evidence="20 21">DSM 101</strain>
    </source>
</reference>
<feature type="transmembrane region" description="Helical" evidence="19">
    <location>
        <begin position="43"/>
        <end position="65"/>
    </location>
</feature>
<keyword evidence="12 19" id="KW-1133">Transmembrane helix</keyword>
<evidence type="ECO:0000256" key="13">
    <source>
        <dbReference type="ARBA" id="ARBA00023136"/>
    </source>
</evidence>
<evidence type="ECO:0000256" key="12">
    <source>
        <dbReference type="ARBA" id="ARBA00022989"/>
    </source>
</evidence>
<dbReference type="PANTHER" id="PTHR34148:SF1">
    <property type="entry name" value="ADENOSYLCOBINAMIDE-GDP RIBAZOLETRANSFERASE"/>
    <property type="match status" value="1"/>
</dbReference>
<dbReference type="Pfam" id="PF02654">
    <property type="entry name" value="CobS"/>
    <property type="match status" value="1"/>
</dbReference>
<dbReference type="UniPathway" id="UPA00148">
    <property type="reaction ID" value="UER00238"/>
</dbReference>
<evidence type="ECO:0000256" key="7">
    <source>
        <dbReference type="ARBA" id="ARBA00022475"/>
    </source>
</evidence>
<dbReference type="HAMAP" id="MF_00719">
    <property type="entry name" value="CobS"/>
    <property type="match status" value="1"/>
</dbReference>
<dbReference type="NCBIfam" id="TIGR00317">
    <property type="entry name" value="cobS"/>
    <property type="match status" value="1"/>
</dbReference>
<evidence type="ECO:0000256" key="4">
    <source>
        <dbReference type="ARBA" id="ARBA00010561"/>
    </source>
</evidence>
<evidence type="ECO:0000256" key="14">
    <source>
        <dbReference type="ARBA" id="ARBA00025228"/>
    </source>
</evidence>
<dbReference type="Proteomes" id="UP000295030">
    <property type="component" value="Unassembled WGS sequence"/>
</dbReference>
<evidence type="ECO:0000256" key="10">
    <source>
        <dbReference type="ARBA" id="ARBA00022692"/>
    </source>
</evidence>
<evidence type="ECO:0000256" key="11">
    <source>
        <dbReference type="ARBA" id="ARBA00022842"/>
    </source>
</evidence>
<proteinExistence type="inferred from homology"/>
<evidence type="ECO:0000256" key="15">
    <source>
        <dbReference type="ARBA" id="ARBA00032605"/>
    </source>
</evidence>
<dbReference type="AlphaFoldDB" id="A0A4R1IAY1"/>
<keyword evidence="7 19" id="KW-1003">Cell membrane</keyword>
<keyword evidence="10 19" id="KW-0812">Transmembrane</keyword>